<dbReference type="Proteomes" id="UP001204615">
    <property type="component" value="Unassembled WGS sequence"/>
</dbReference>
<reference evidence="2 3" key="1">
    <citation type="submission" date="2022-06" db="EMBL/GenBank/DDBJ databases">
        <title>Dyella sp. Sa strain:Sa Genome sequencing.</title>
        <authorList>
            <person name="Park S."/>
        </authorList>
    </citation>
    <scope>NUCLEOTIDE SEQUENCE [LARGE SCALE GENOMIC DNA]</scope>
    <source>
        <strain evidence="2 3">Sa</strain>
    </source>
</reference>
<name>A0ABT1F9B4_9GAMM</name>
<feature type="region of interest" description="Disordered" evidence="1">
    <location>
        <begin position="57"/>
        <end position="85"/>
    </location>
</feature>
<sequence>MLHMVPGSSPFGEGAHIRYGQRLGEMGQTGSPGSIHAHVELEVGQFERYIRDINNGTIRPGVIPRNSPGGMEALLGEGSRGTDVA</sequence>
<dbReference type="EMBL" id="JAMZEK010000001">
    <property type="protein sequence ID" value="MCP1373033.1"/>
    <property type="molecule type" value="Genomic_DNA"/>
</dbReference>
<comment type="caution">
    <text evidence="2">The sequence shown here is derived from an EMBL/GenBank/DDBJ whole genome shotgun (WGS) entry which is preliminary data.</text>
</comment>
<organism evidence="2 3">
    <name type="scientific">Dyella lutea</name>
    <dbReference type="NCBI Taxonomy" id="2950441"/>
    <lineage>
        <taxon>Bacteria</taxon>
        <taxon>Pseudomonadati</taxon>
        <taxon>Pseudomonadota</taxon>
        <taxon>Gammaproteobacteria</taxon>
        <taxon>Lysobacterales</taxon>
        <taxon>Rhodanobacteraceae</taxon>
        <taxon>Dyella</taxon>
    </lineage>
</organism>
<dbReference type="RefSeq" id="WP_253564798.1">
    <property type="nucleotide sequence ID" value="NZ_JAMZEK010000001.1"/>
</dbReference>
<proteinExistence type="predicted"/>
<protein>
    <recommendedName>
        <fullName evidence="4">Peptidase M23-like protein</fullName>
    </recommendedName>
</protein>
<keyword evidence="3" id="KW-1185">Reference proteome</keyword>
<gene>
    <name evidence="2" type="ORF">NC595_03055</name>
</gene>
<accession>A0ABT1F9B4</accession>
<evidence type="ECO:0000313" key="2">
    <source>
        <dbReference type="EMBL" id="MCP1373033.1"/>
    </source>
</evidence>
<evidence type="ECO:0008006" key="4">
    <source>
        <dbReference type="Google" id="ProtNLM"/>
    </source>
</evidence>
<evidence type="ECO:0000313" key="3">
    <source>
        <dbReference type="Proteomes" id="UP001204615"/>
    </source>
</evidence>
<evidence type="ECO:0000256" key="1">
    <source>
        <dbReference type="SAM" id="MobiDB-lite"/>
    </source>
</evidence>